<dbReference type="EMBL" id="WDEH01000003">
    <property type="protein sequence ID" value="KAB6142652.1"/>
    <property type="molecule type" value="Genomic_DNA"/>
</dbReference>
<reference evidence="8 9" key="2">
    <citation type="journal article" date="2019" name="Nat. Med.">
        <title>A library of human gut bacterial isolates paired with longitudinal multiomics data enables mechanistic microbiome research.</title>
        <authorList>
            <person name="Poyet M."/>
            <person name="Groussin M."/>
            <person name="Gibbons S.M."/>
            <person name="Avila-Pacheco J."/>
            <person name="Jiang X."/>
            <person name="Kearney S.M."/>
            <person name="Perrotta A.R."/>
            <person name="Berdy B."/>
            <person name="Zhao S."/>
            <person name="Lieberman T.D."/>
            <person name="Swanson P.K."/>
            <person name="Smith M."/>
            <person name="Roesemann S."/>
            <person name="Alexander J.E."/>
            <person name="Rich S.A."/>
            <person name="Livny J."/>
            <person name="Vlamakis H."/>
            <person name="Clish C."/>
            <person name="Bullock K."/>
            <person name="Deik A."/>
            <person name="Scott J."/>
            <person name="Pierce K.A."/>
            <person name="Xavier R.J."/>
            <person name="Alm E.J."/>
        </authorList>
    </citation>
    <scope>NUCLEOTIDE SEQUENCE [LARGE SCALE GENOMIC DNA]</scope>
    <source>
        <strain evidence="4 9">BIOML-A62</strain>
        <strain evidence="3 8">BIOML-A74</strain>
    </source>
</reference>
<evidence type="ECO:0000313" key="5">
    <source>
        <dbReference type="EMBL" id="MCA4524335.1"/>
    </source>
</evidence>
<dbReference type="Proteomes" id="UP000285503">
    <property type="component" value="Unassembled WGS sequence"/>
</dbReference>
<reference evidence="6 7" key="1">
    <citation type="submission" date="2018-08" db="EMBL/GenBank/DDBJ databases">
        <title>A genome reference for cultivated species of the human gut microbiota.</title>
        <authorList>
            <person name="Zou Y."/>
            <person name="Xue W."/>
            <person name="Luo G."/>
        </authorList>
    </citation>
    <scope>NUCLEOTIDE SEQUENCE [LARGE SCALE GENOMIC DNA]</scope>
    <source>
        <strain evidence="6 7">AF46-11NS</strain>
    </source>
</reference>
<evidence type="ECO:0000313" key="8">
    <source>
        <dbReference type="Proteomes" id="UP000435059"/>
    </source>
</evidence>
<sequence length="451" mass="50857">MTDTISYQYAAPSTLQRSADQDELFLAKYSEIEKREAPCFFWGKLTQPYMTARCLIALSNVVQSSFNLTPAQLTMLKDPIVTAGNNRLRFEGFSNCAGVYARVDVLPDGHDGEFLENGTTNVDFNPGMISALGGIGRQENVVMSVGPKEVGLYNKGEKVIERKVPLPVKWIKGLTTVQIYQSVAEKVYSFNRIQTLQLFQTLPKSSVKCDYYLVMRGQKPAFSPVKSMNAICIGGLHRLRLLEPLLPFADELKVFAHPTMQSTIWQLYFGPVRFSLSLSRECWRGFSGEGAALESLLEDVPERWIEAMDKYSYANQQFNPTLFAIEEHIDLDKVDSLSARLAAMGLLGFDLDENSFFYRRLPFKTERILSLNPRMIAAEKLLEEDKVEIIANDGNRTEARVAGSGGVRHTVILDRENEKERCTCTWFSSNQGERGACKHILAVKKLAQWKN</sequence>
<evidence type="ECO:0000313" key="9">
    <source>
        <dbReference type="Proteomes" id="UP000487596"/>
    </source>
</evidence>
<protein>
    <submittedName>
        <fullName evidence="5">SWIM zinc finger domain-containing protein</fullName>
    </submittedName>
    <submittedName>
        <fullName evidence="6">SWIM zinc finger family protein</fullName>
    </submittedName>
</protein>
<keyword evidence="8" id="KW-1185">Reference proteome</keyword>
<dbReference type="GeneID" id="29451890"/>
<evidence type="ECO:0000256" key="1">
    <source>
        <dbReference type="PROSITE-ProRule" id="PRU00325"/>
    </source>
</evidence>
<comment type="caution">
    <text evidence="6">The sequence shown here is derived from an EMBL/GenBank/DDBJ whole genome shotgun (WGS) entry which is preliminary data.</text>
</comment>
<evidence type="ECO:0000313" key="6">
    <source>
        <dbReference type="EMBL" id="RHK22939.1"/>
    </source>
</evidence>
<dbReference type="Proteomes" id="UP000487596">
    <property type="component" value="Unassembled WGS sequence"/>
</dbReference>
<dbReference type="Proteomes" id="UP000435059">
    <property type="component" value="Unassembled WGS sequence"/>
</dbReference>
<keyword evidence="1" id="KW-0479">Metal-binding</keyword>
<dbReference type="EMBL" id="JAIWWW010000032">
    <property type="protein sequence ID" value="MCA4524335.1"/>
    <property type="molecule type" value="Genomic_DNA"/>
</dbReference>
<dbReference type="EMBL" id="WDES01000001">
    <property type="protein sequence ID" value="KAB6091717.1"/>
    <property type="molecule type" value="Genomic_DNA"/>
</dbReference>
<feature type="domain" description="SWIM-type" evidence="2">
    <location>
        <begin position="409"/>
        <end position="448"/>
    </location>
</feature>
<dbReference type="RefSeq" id="WP_004296609.1">
    <property type="nucleotide sequence ID" value="NZ_AP031409.1"/>
</dbReference>
<keyword evidence="1" id="KW-0862">Zinc</keyword>
<dbReference type="EMBL" id="QRNE01000112">
    <property type="protein sequence ID" value="RHK22939.1"/>
    <property type="molecule type" value="Genomic_DNA"/>
</dbReference>
<dbReference type="AlphaFoldDB" id="A0A173XVR2"/>
<dbReference type="GO" id="GO:0008270">
    <property type="term" value="F:zinc ion binding"/>
    <property type="evidence" value="ECO:0007669"/>
    <property type="project" value="UniProtKB-KW"/>
</dbReference>
<keyword evidence="1" id="KW-0863">Zinc-finger</keyword>
<evidence type="ECO:0000259" key="2">
    <source>
        <dbReference type="PROSITE" id="PS50966"/>
    </source>
</evidence>
<dbReference type="Proteomes" id="UP001197958">
    <property type="component" value="Unassembled WGS sequence"/>
</dbReference>
<dbReference type="PROSITE" id="PS50966">
    <property type="entry name" value="ZF_SWIM"/>
    <property type="match status" value="1"/>
</dbReference>
<organism evidence="6 7">
    <name type="scientific">Bacteroides xylanisolvens</name>
    <dbReference type="NCBI Taxonomy" id="371601"/>
    <lineage>
        <taxon>Bacteria</taxon>
        <taxon>Pseudomonadati</taxon>
        <taxon>Bacteroidota</taxon>
        <taxon>Bacteroidia</taxon>
        <taxon>Bacteroidales</taxon>
        <taxon>Bacteroidaceae</taxon>
        <taxon>Bacteroides</taxon>
    </lineage>
</organism>
<gene>
    <name evidence="6" type="ORF">DW075_17390</name>
    <name evidence="4" type="ORF">GA424_03430</name>
    <name evidence="3" type="ORF">GA574_00255</name>
    <name evidence="5" type="ORF">LDZ35_14110</name>
</gene>
<reference evidence="5" key="3">
    <citation type="submission" date="2023-08" db="EMBL/GenBank/DDBJ databases">
        <title>Mucin Metabolism Genes Underlie the Key Renovations of Bacteroides xylanisolvens Genomes in Captive Great Apes.</title>
        <authorList>
            <person name="Nishida A.H."/>
        </authorList>
    </citation>
    <scope>NUCLEOTIDE SEQUENCE</scope>
    <source>
        <strain evidence="5">P19.10B</strain>
    </source>
</reference>
<dbReference type="InterPro" id="IPR007527">
    <property type="entry name" value="Znf_SWIM"/>
</dbReference>
<evidence type="ECO:0000313" key="7">
    <source>
        <dbReference type="Proteomes" id="UP000285503"/>
    </source>
</evidence>
<evidence type="ECO:0000313" key="4">
    <source>
        <dbReference type="EMBL" id="KAB6142652.1"/>
    </source>
</evidence>
<evidence type="ECO:0000313" key="3">
    <source>
        <dbReference type="EMBL" id="KAB6091717.1"/>
    </source>
</evidence>
<name>A0A173XVR2_9BACE</name>
<accession>A0A173XVR2</accession>
<proteinExistence type="predicted"/>